<protein>
    <submittedName>
        <fullName evidence="2">Divergent polysaccharide deacetylase family protein</fullName>
    </submittedName>
</protein>
<comment type="caution">
    <text evidence="2">The sequence shown here is derived from an EMBL/GenBank/DDBJ whole genome shotgun (WGS) entry which is preliminary data.</text>
</comment>
<evidence type="ECO:0000256" key="1">
    <source>
        <dbReference type="SAM" id="MobiDB-lite"/>
    </source>
</evidence>
<reference evidence="2 3" key="1">
    <citation type="submission" date="2021-04" db="EMBL/GenBank/DDBJ databases">
        <authorList>
            <person name="Pira H."/>
            <person name="Risdian C."/>
            <person name="Wink J."/>
        </authorList>
    </citation>
    <scope>NUCLEOTIDE SEQUENCE [LARGE SCALE GENOMIC DNA]</scope>
    <source>
        <strain evidence="2 3">WHA3</strain>
    </source>
</reference>
<feature type="compositionally biased region" description="Basic and acidic residues" evidence="1">
    <location>
        <begin position="63"/>
        <end position="73"/>
    </location>
</feature>
<sequence>MTVLVGAVIFVGLATLFAQLLSPLAPAQAARGENDQGRNSPPLQAEVRPPIAELTDEDIAELEANRGRGRDETAGEEEAGSDARADGGREVADAPLPDGPRIAVVMTELGPDANLSRSAIEQLPRGVTLTFSPYARASMELAREAHADGHEVFASIPMEPQRYPAISPGRNTLLRAATADDNLERLNWALSRFSELDGVTGMMGSAFTQDANALQPVMKELHLRGLTYIDARASTRSVAERTARENGVSSRSNDRFLDEPATVANIESNLSALISTAKRRGWAIGYARPTAETIKALSGLDALAAESGVVLVGAGRLARGLPDDD</sequence>
<evidence type="ECO:0000313" key="2">
    <source>
        <dbReference type="EMBL" id="MBV7257425.1"/>
    </source>
</evidence>
<evidence type="ECO:0000313" key="3">
    <source>
        <dbReference type="Proteomes" id="UP000722336"/>
    </source>
</evidence>
<dbReference type="Pfam" id="PF04748">
    <property type="entry name" value="Polysacc_deac_2"/>
    <property type="match status" value="1"/>
</dbReference>
<accession>A0ABS6SGB0</accession>
<keyword evidence="3" id="KW-1185">Reference proteome</keyword>
<gene>
    <name evidence="2" type="ORF">KCG44_11575</name>
</gene>
<dbReference type="PANTHER" id="PTHR30105:SF2">
    <property type="entry name" value="DIVERGENT POLYSACCHARIDE DEACETYLASE SUPERFAMILY"/>
    <property type="match status" value="1"/>
</dbReference>
<organism evidence="2 3">
    <name type="scientific">Pacificimonas pallii</name>
    <dbReference type="NCBI Taxonomy" id="2827236"/>
    <lineage>
        <taxon>Bacteria</taxon>
        <taxon>Pseudomonadati</taxon>
        <taxon>Pseudomonadota</taxon>
        <taxon>Alphaproteobacteria</taxon>
        <taxon>Sphingomonadales</taxon>
        <taxon>Sphingosinicellaceae</taxon>
        <taxon>Pacificimonas</taxon>
    </lineage>
</organism>
<proteinExistence type="predicted"/>
<dbReference type="InterPro" id="IPR006837">
    <property type="entry name" value="Divergent_DAC"/>
</dbReference>
<dbReference type="RefSeq" id="WP_218446236.1">
    <property type="nucleotide sequence ID" value="NZ_JAGSPA010000003.1"/>
</dbReference>
<dbReference type="Proteomes" id="UP000722336">
    <property type="component" value="Unassembled WGS sequence"/>
</dbReference>
<feature type="compositionally biased region" description="Basic and acidic residues" evidence="1">
    <location>
        <begin position="81"/>
        <end position="92"/>
    </location>
</feature>
<dbReference type="PANTHER" id="PTHR30105">
    <property type="entry name" value="UNCHARACTERIZED YIBQ-RELATED"/>
    <property type="match status" value="1"/>
</dbReference>
<name>A0ABS6SGB0_9SPHN</name>
<feature type="region of interest" description="Disordered" evidence="1">
    <location>
        <begin position="31"/>
        <end position="97"/>
    </location>
</feature>
<dbReference type="EMBL" id="JAGSPA010000003">
    <property type="protein sequence ID" value="MBV7257425.1"/>
    <property type="molecule type" value="Genomic_DNA"/>
</dbReference>
<dbReference type="CDD" id="cd10936">
    <property type="entry name" value="CE4_DAC2"/>
    <property type="match status" value="1"/>
</dbReference>